<organism evidence="1 2">
    <name type="scientific">Hypsizygus marmoreus</name>
    <name type="common">White beech mushroom</name>
    <name type="synonym">Agaricus marmoreus</name>
    <dbReference type="NCBI Taxonomy" id="39966"/>
    <lineage>
        <taxon>Eukaryota</taxon>
        <taxon>Fungi</taxon>
        <taxon>Dikarya</taxon>
        <taxon>Basidiomycota</taxon>
        <taxon>Agaricomycotina</taxon>
        <taxon>Agaricomycetes</taxon>
        <taxon>Agaricomycetidae</taxon>
        <taxon>Agaricales</taxon>
        <taxon>Tricholomatineae</taxon>
        <taxon>Lyophyllaceae</taxon>
        <taxon>Hypsizygus</taxon>
    </lineage>
</organism>
<keyword evidence="2" id="KW-1185">Reference proteome</keyword>
<reference evidence="1" key="1">
    <citation type="submission" date="2018-04" db="EMBL/GenBank/DDBJ databases">
        <title>Whole genome sequencing of Hypsizygus marmoreus.</title>
        <authorList>
            <person name="Choi I.-G."/>
            <person name="Min B."/>
            <person name="Kim J.-G."/>
            <person name="Kim S."/>
            <person name="Oh Y.-L."/>
            <person name="Kong W.-S."/>
            <person name="Park H."/>
            <person name="Jeong J."/>
            <person name="Song E.-S."/>
        </authorList>
    </citation>
    <scope>NUCLEOTIDE SEQUENCE [LARGE SCALE GENOMIC DNA]</scope>
    <source>
        <strain evidence="1">51987-8</strain>
    </source>
</reference>
<name>A0A369JMF0_HYPMA</name>
<proteinExistence type="predicted"/>
<dbReference type="AlphaFoldDB" id="A0A369JMF0"/>
<dbReference type="InParanoid" id="A0A369JMF0"/>
<accession>A0A369JMF0</accession>
<feature type="non-terminal residue" evidence="1">
    <location>
        <position position="1"/>
    </location>
</feature>
<evidence type="ECO:0000313" key="1">
    <source>
        <dbReference type="EMBL" id="RDB22390.1"/>
    </source>
</evidence>
<sequence length="79" mass="9070">TIPVLNHNYVISDAAVPSYTVIIPTLTNYSYGVVIAQETVIHTLKIAWAQWVLLIGTQLKTLRRVSRGTRRRHSKRLYH</sequence>
<dbReference type="Proteomes" id="UP000076154">
    <property type="component" value="Unassembled WGS sequence"/>
</dbReference>
<comment type="caution">
    <text evidence="1">The sequence shown here is derived from an EMBL/GenBank/DDBJ whole genome shotgun (WGS) entry which is preliminary data.</text>
</comment>
<protein>
    <submittedName>
        <fullName evidence="1">Uncharacterized protein</fullName>
    </submittedName>
</protein>
<dbReference type="EMBL" id="LUEZ02000051">
    <property type="protein sequence ID" value="RDB22390.1"/>
    <property type="molecule type" value="Genomic_DNA"/>
</dbReference>
<evidence type="ECO:0000313" key="2">
    <source>
        <dbReference type="Proteomes" id="UP000076154"/>
    </source>
</evidence>
<gene>
    <name evidence="1" type="ORF">Hypma_010464</name>
</gene>